<dbReference type="RefSeq" id="WP_092372240.1">
    <property type="nucleotide sequence ID" value="NZ_FORX01000001.1"/>
</dbReference>
<evidence type="ECO:0000256" key="1">
    <source>
        <dbReference type="SAM" id="Coils"/>
    </source>
</evidence>
<dbReference type="Proteomes" id="UP000198635">
    <property type="component" value="Unassembled WGS sequence"/>
</dbReference>
<proteinExistence type="predicted"/>
<evidence type="ECO:0000313" key="2">
    <source>
        <dbReference type="EMBL" id="SFJ03182.1"/>
    </source>
</evidence>
<organism evidence="2 3">
    <name type="scientific">Desulfomicrobium apsheronum</name>
    <dbReference type="NCBI Taxonomy" id="52560"/>
    <lineage>
        <taxon>Bacteria</taxon>
        <taxon>Pseudomonadati</taxon>
        <taxon>Thermodesulfobacteriota</taxon>
        <taxon>Desulfovibrionia</taxon>
        <taxon>Desulfovibrionales</taxon>
        <taxon>Desulfomicrobiaceae</taxon>
        <taxon>Desulfomicrobium</taxon>
    </lineage>
</organism>
<name>A0A1I3N1X9_9BACT</name>
<dbReference type="OrthoDB" id="5456515at2"/>
<dbReference type="Gene3D" id="1.10.287.1490">
    <property type="match status" value="1"/>
</dbReference>
<sequence length="224" mass="23234">MSEARKIFPMDTFVAYLKGDGNASVAEMLGYLTQKDLDGDSTPFAAALAKAWIYEQHPELTKMSKGQMVELGQSVSVAPMPVKAKAEVDEVFAKLADYKGQINAKSAKVDELTKALAAKDAEIAALSAKVKEFEGQKKGEAEALFVTTEARIVEFTGKLEALLKEVEEVKKTGVVVAGVAGVAAAAGAAAPAAAEAAGAPAETAAGTDFGFAGGSQDPFADSNW</sequence>
<reference evidence="3" key="1">
    <citation type="submission" date="2016-10" db="EMBL/GenBank/DDBJ databases">
        <authorList>
            <person name="Varghese N."/>
            <person name="Submissions S."/>
        </authorList>
    </citation>
    <scope>NUCLEOTIDE SEQUENCE [LARGE SCALE GENOMIC DNA]</scope>
    <source>
        <strain evidence="3">DSM 5918</strain>
    </source>
</reference>
<keyword evidence="1" id="KW-0175">Coiled coil</keyword>
<evidence type="ECO:0000313" key="3">
    <source>
        <dbReference type="Proteomes" id="UP000198635"/>
    </source>
</evidence>
<dbReference type="STRING" id="52560.SAMN04488082_101150"/>
<dbReference type="EMBL" id="FORX01000001">
    <property type="protein sequence ID" value="SFJ03182.1"/>
    <property type="molecule type" value="Genomic_DNA"/>
</dbReference>
<feature type="coiled-coil region" evidence="1">
    <location>
        <begin position="95"/>
        <end position="172"/>
    </location>
</feature>
<accession>A0A1I3N1X9</accession>
<keyword evidence="3" id="KW-1185">Reference proteome</keyword>
<gene>
    <name evidence="2" type="ORF">SAMN04488082_101150</name>
</gene>
<protein>
    <submittedName>
        <fullName evidence="2">Uncharacterized protein</fullName>
    </submittedName>
</protein>
<dbReference type="AlphaFoldDB" id="A0A1I3N1X9"/>